<name>A0A916X709_9SPHN</name>
<gene>
    <name evidence="1" type="ORF">GCM10011494_35080</name>
</gene>
<accession>A0A916X709</accession>
<dbReference type="Proteomes" id="UP000608154">
    <property type="component" value="Unassembled WGS sequence"/>
</dbReference>
<dbReference type="AlphaFoldDB" id="A0A916X709"/>
<organism evidence="1 2">
    <name type="scientific">Novosphingobium endophyticum</name>
    <dbReference type="NCBI Taxonomy" id="1955250"/>
    <lineage>
        <taxon>Bacteria</taxon>
        <taxon>Pseudomonadati</taxon>
        <taxon>Pseudomonadota</taxon>
        <taxon>Alphaproteobacteria</taxon>
        <taxon>Sphingomonadales</taxon>
        <taxon>Sphingomonadaceae</taxon>
        <taxon>Novosphingobium</taxon>
    </lineage>
</organism>
<reference evidence="1" key="1">
    <citation type="journal article" date="2014" name="Int. J. Syst. Evol. Microbiol.">
        <title>Complete genome sequence of Corynebacterium casei LMG S-19264T (=DSM 44701T), isolated from a smear-ripened cheese.</title>
        <authorList>
            <consortium name="US DOE Joint Genome Institute (JGI-PGF)"/>
            <person name="Walter F."/>
            <person name="Albersmeier A."/>
            <person name="Kalinowski J."/>
            <person name="Ruckert C."/>
        </authorList>
    </citation>
    <scope>NUCLEOTIDE SEQUENCE</scope>
    <source>
        <strain evidence="1">CGMCC 1.15095</strain>
    </source>
</reference>
<reference evidence="1" key="2">
    <citation type="submission" date="2020-09" db="EMBL/GenBank/DDBJ databases">
        <authorList>
            <person name="Sun Q."/>
            <person name="Zhou Y."/>
        </authorList>
    </citation>
    <scope>NUCLEOTIDE SEQUENCE</scope>
    <source>
        <strain evidence="1">CGMCC 1.15095</strain>
    </source>
</reference>
<evidence type="ECO:0000313" key="2">
    <source>
        <dbReference type="Proteomes" id="UP000608154"/>
    </source>
</evidence>
<evidence type="ECO:0000313" key="1">
    <source>
        <dbReference type="EMBL" id="GGC13199.1"/>
    </source>
</evidence>
<proteinExistence type="predicted"/>
<protein>
    <submittedName>
        <fullName evidence="1">Uncharacterized protein</fullName>
    </submittedName>
</protein>
<keyword evidence="2" id="KW-1185">Reference proteome</keyword>
<comment type="caution">
    <text evidence="1">The sequence shown here is derived from an EMBL/GenBank/DDBJ whole genome shotgun (WGS) entry which is preliminary data.</text>
</comment>
<sequence>MVPDDPVDIGEVLHRRIELAHAIEDRVLGRVRHRNRIEQPVVAILVEIDEQWASDTKAYIKWECQDA</sequence>
<dbReference type="EMBL" id="BMHK01000036">
    <property type="protein sequence ID" value="GGC13199.1"/>
    <property type="molecule type" value="Genomic_DNA"/>
</dbReference>